<evidence type="ECO:0000313" key="6">
    <source>
        <dbReference type="EMBL" id="KWX05560.1"/>
    </source>
</evidence>
<dbReference type="GO" id="GO:0008047">
    <property type="term" value="F:enzyme activator activity"/>
    <property type="evidence" value="ECO:0007669"/>
    <property type="project" value="InterPro"/>
</dbReference>
<dbReference type="Proteomes" id="UP000070188">
    <property type="component" value="Unassembled WGS sequence"/>
</dbReference>
<protein>
    <submittedName>
        <fullName evidence="5">Hydrogenase maturation protease</fullName>
    </submittedName>
    <submittedName>
        <fullName evidence="6">Peptidase M52</fullName>
    </submittedName>
</protein>
<evidence type="ECO:0000256" key="2">
    <source>
        <dbReference type="ARBA" id="ARBA00022670"/>
    </source>
</evidence>
<dbReference type="GO" id="GO:0004190">
    <property type="term" value="F:aspartic-type endopeptidase activity"/>
    <property type="evidence" value="ECO:0007669"/>
    <property type="project" value="UniProtKB-KW"/>
</dbReference>
<comment type="caution">
    <text evidence="6">The sequence shown here is derived from an EMBL/GenBank/DDBJ whole genome shotgun (WGS) entry which is preliminary data.</text>
</comment>
<dbReference type="STRING" id="1469144.LI90_2245"/>
<evidence type="ECO:0000313" key="10">
    <source>
        <dbReference type="Proteomes" id="UP000070659"/>
    </source>
</evidence>
<reference evidence="6 10" key="1">
    <citation type="submission" date="2015-02" db="EMBL/GenBank/DDBJ databases">
        <title>Physiological reanalysis, assessment of diazotrophy, and genome sequences of multiple isolates of Streptomyces thermoautotrophicus.</title>
        <authorList>
            <person name="MacKellar D.C."/>
            <person name="Lieber L."/>
            <person name="Norman J."/>
            <person name="Bolger A."/>
            <person name="Tobin C."/>
            <person name="Murray J.W."/>
            <person name="Prell J."/>
        </authorList>
    </citation>
    <scope>NUCLEOTIDE SEQUENCE [LARGE SCALE GENOMIC DNA]</scope>
    <source>
        <strain evidence="6 10">UBT1</strain>
    </source>
</reference>
<keyword evidence="8" id="KW-1185">Reference proteome</keyword>
<dbReference type="Proteomes" id="UP000070598">
    <property type="component" value="Unassembled WGS sequence"/>
</dbReference>
<accession>A0A132N6D5</accession>
<keyword evidence="2 5" id="KW-0645">Protease</keyword>
<dbReference type="EMBL" id="JYIK01001082">
    <property type="protein sequence ID" value="KWX06925.1"/>
    <property type="molecule type" value="Genomic_DNA"/>
</dbReference>
<dbReference type="PATRIC" id="fig|1469144.10.peg.2433"/>
<evidence type="ECO:0000256" key="3">
    <source>
        <dbReference type="ARBA" id="ARBA00022750"/>
    </source>
</evidence>
<dbReference type="PANTHER" id="PTHR30302">
    <property type="entry name" value="HYDROGENASE 1 MATURATION PROTEASE"/>
    <property type="match status" value="1"/>
</dbReference>
<dbReference type="OrthoDB" id="3828930at2"/>
<dbReference type="GO" id="GO:0016485">
    <property type="term" value="P:protein processing"/>
    <property type="evidence" value="ECO:0007669"/>
    <property type="project" value="TreeGrafter"/>
</dbReference>
<dbReference type="PRINTS" id="PR00446">
    <property type="entry name" value="HYDRGNUPTAKE"/>
</dbReference>
<dbReference type="PANTHER" id="PTHR30302:SF1">
    <property type="entry name" value="HYDROGENASE 2 MATURATION PROTEASE"/>
    <property type="match status" value="1"/>
</dbReference>
<evidence type="ECO:0000256" key="1">
    <source>
        <dbReference type="ARBA" id="ARBA00006814"/>
    </source>
</evidence>
<dbReference type="SUPFAM" id="SSF53163">
    <property type="entry name" value="HybD-like"/>
    <property type="match status" value="1"/>
</dbReference>
<evidence type="ECO:0000313" key="5">
    <source>
        <dbReference type="EMBL" id="KWX01217.1"/>
    </source>
</evidence>
<dbReference type="Pfam" id="PF01750">
    <property type="entry name" value="HycI"/>
    <property type="match status" value="1"/>
</dbReference>
<organism evidence="6 10">
    <name type="scientific">Carbonactinospora thermoautotrophica</name>
    <dbReference type="NCBI Taxonomy" id="1469144"/>
    <lineage>
        <taxon>Bacteria</taxon>
        <taxon>Bacillati</taxon>
        <taxon>Actinomycetota</taxon>
        <taxon>Actinomycetes</taxon>
        <taxon>Kitasatosporales</taxon>
        <taxon>Carbonactinosporaceae</taxon>
        <taxon>Carbonactinospora</taxon>
    </lineage>
</organism>
<dbReference type="AlphaFoldDB" id="A0A132N6D5"/>
<dbReference type="Gene3D" id="3.40.50.1450">
    <property type="entry name" value="HybD-like"/>
    <property type="match status" value="1"/>
</dbReference>
<evidence type="ECO:0000256" key="4">
    <source>
        <dbReference type="ARBA" id="ARBA00022801"/>
    </source>
</evidence>
<dbReference type="EMBL" id="JYIJ01000011">
    <property type="protein sequence ID" value="KWX05560.1"/>
    <property type="molecule type" value="Genomic_DNA"/>
</dbReference>
<reference evidence="5" key="3">
    <citation type="submission" date="2015-04" db="EMBL/GenBank/DDBJ databases">
        <title>Physiological reanalysis, assessment of diazotrophy, and genome sequences of multiple isolates of Streptomyces thermoautotrophicus.</title>
        <authorList>
            <person name="MacKellar D.C."/>
            <person name="Lieber L."/>
            <person name="Norman J."/>
            <person name="Bolger A."/>
            <person name="Tobin C."/>
            <person name="Murray J.W."/>
            <person name="Woodward J."/>
            <person name="Friesen M."/>
            <person name="Prell J."/>
        </authorList>
    </citation>
    <scope>NUCLEOTIDE SEQUENCE [LARGE SCALE GENOMIC DNA]</scope>
    <source>
        <strain evidence="5">H1</strain>
    </source>
</reference>
<dbReference type="InterPro" id="IPR000671">
    <property type="entry name" value="Peptidase_A31"/>
</dbReference>
<reference evidence="8" key="4">
    <citation type="submission" date="2015-04" db="EMBL/GenBank/DDBJ databases">
        <title>Physiological reanalysis, assessment of diazotrophy, and genome sequences of multiple isolates of Streptomyces thermoautotrophicus.</title>
        <authorList>
            <person name="MacKellar D.C."/>
            <person name="Lieber L."/>
            <person name="Norman J."/>
            <person name="Bolger A."/>
            <person name="Tobin C."/>
            <person name="Murray J.W."/>
            <person name="Chang R."/>
            <person name="Ford T."/>
            <person name="Nguyen P.Q."/>
            <person name="Woodward J."/>
            <person name="Permingeat H."/>
            <person name="Joshi N.S."/>
            <person name="Silver P.A."/>
            <person name="Usadel B."/>
            <person name="Rutherford A.W."/>
            <person name="Friesen M."/>
            <person name="Prell J."/>
        </authorList>
    </citation>
    <scope>NUCLEOTIDE SEQUENCE [LARGE SCALE GENOMIC DNA]</scope>
    <source>
        <strain evidence="8">H1</strain>
    </source>
</reference>
<evidence type="ECO:0000313" key="8">
    <source>
        <dbReference type="Proteomes" id="UP000070188"/>
    </source>
</evidence>
<name>A0A132N6D5_9ACTN</name>
<dbReference type="Proteomes" id="UP000070659">
    <property type="component" value="Unassembled WGS sequence"/>
</dbReference>
<proteinExistence type="inferred from homology"/>
<dbReference type="InterPro" id="IPR023430">
    <property type="entry name" value="Pept_HybD-like_dom_sf"/>
</dbReference>
<sequence>MTQLHEELVDDPGTPGCEVLVVGCGNLLRGDDGVGPILIRHLWERGIPEGVQIVDGGTAGMDVAFRMRGARRVVLVDASRTGAEPGTIYRVPGPALADLPPLEGLHTHAFRWDHALAFAHWLLKDAYPDDITVFLIEAGCLDLGAELSPAVRQAMEEVIALIERDFLAELRGSTAPAGLRVEFTEDGYLRLDAELAARYFPADAAAAIRRGGELWLMPLRGPQGGGLLLKQRNAAGDRCVLVREVLEDRIPVGVRDAVWDETQGALRIPLDLET</sequence>
<comment type="similarity">
    <text evidence="1">Belongs to the peptidase A31 family.</text>
</comment>
<reference evidence="9" key="2">
    <citation type="submission" date="2015-02" db="EMBL/GenBank/DDBJ databases">
        <title>Physiological reanalysis, assessment of diazotrophy, and genome sequences of multiple isolates of Streptomyces thermoautotrophicus.</title>
        <authorList>
            <person name="MacKellar D.C."/>
            <person name="Lieber L."/>
            <person name="Norman J."/>
            <person name="Bolger A."/>
            <person name="Tobin C."/>
            <person name="Murray J.W."/>
            <person name="Friesen M."/>
            <person name="Prell J."/>
        </authorList>
    </citation>
    <scope>NUCLEOTIDE SEQUENCE [LARGE SCALE GENOMIC DNA]</scope>
    <source>
        <strain evidence="9">UBT1</strain>
    </source>
</reference>
<evidence type="ECO:0000313" key="7">
    <source>
        <dbReference type="EMBL" id="KWX06925.1"/>
    </source>
</evidence>
<keyword evidence="3" id="KW-0064">Aspartyl protease</keyword>
<dbReference type="RefSeq" id="WP_066887583.1">
    <property type="nucleotide sequence ID" value="NZ_CP171739.1"/>
</dbReference>
<gene>
    <name evidence="5" type="ORF">LI90_2245</name>
    <name evidence="6" type="ORF">TH66_02535</name>
    <name evidence="7" type="ORF">TR74_20455</name>
</gene>
<keyword evidence="4" id="KW-0378">Hydrolase</keyword>
<dbReference type="EMBL" id="LAXD01000001">
    <property type="protein sequence ID" value="KWX01217.1"/>
    <property type="molecule type" value="Genomic_DNA"/>
</dbReference>
<evidence type="ECO:0000313" key="9">
    <source>
        <dbReference type="Proteomes" id="UP000070598"/>
    </source>
</evidence>
<dbReference type="NCBIfam" id="TIGR00072">
    <property type="entry name" value="hydrog_prot"/>
    <property type="match status" value="1"/>
</dbReference>